<accession>A0A9X0DN56</accession>
<feature type="compositionally biased region" description="Acidic residues" evidence="6">
    <location>
        <begin position="112"/>
        <end position="125"/>
    </location>
</feature>
<dbReference type="GO" id="GO:0016020">
    <property type="term" value="C:membrane"/>
    <property type="evidence" value="ECO:0007669"/>
    <property type="project" value="UniProtKB-SubCell"/>
</dbReference>
<name>A0A9X0DN56_9HELO</name>
<dbReference type="OrthoDB" id="40134at2759"/>
<feature type="region of interest" description="Disordered" evidence="6">
    <location>
        <begin position="84"/>
        <end position="142"/>
    </location>
</feature>
<dbReference type="AlphaFoldDB" id="A0A9X0DN56"/>
<evidence type="ECO:0000256" key="3">
    <source>
        <dbReference type="ARBA" id="ARBA00022692"/>
    </source>
</evidence>
<protein>
    <recommendedName>
        <fullName evidence="8">Amino acid transporter transmembrane domain-containing protein</fullName>
    </recommendedName>
</protein>
<comment type="similarity">
    <text evidence="2">Belongs to the amino acid/polyamine transporter 2 family.</text>
</comment>
<organism evidence="9 10">
    <name type="scientific">Sclerotinia nivalis</name>
    <dbReference type="NCBI Taxonomy" id="352851"/>
    <lineage>
        <taxon>Eukaryota</taxon>
        <taxon>Fungi</taxon>
        <taxon>Dikarya</taxon>
        <taxon>Ascomycota</taxon>
        <taxon>Pezizomycotina</taxon>
        <taxon>Leotiomycetes</taxon>
        <taxon>Helotiales</taxon>
        <taxon>Sclerotiniaceae</taxon>
        <taxon>Sclerotinia</taxon>
    </lineage>
</organism>
<evidence type="ECO:0000259" key="8">
    <source>
        <dbReference type="Pfam" id="PF01490"/>
    </source>
</evidence>
<keyword evidence="3 7" id="KW-0812">Transmembrane</keyword>
<feature type="transmembrane region" description="Helical" evidence="7">
    <location>
        <begin position="232"/>
        <end position="254"/>
    </location>
</feature>
<proteinExistence type="inferred from homology"/>
<comment type="caution">
    <text evidence="9">The sequence shown here is derived from an EMBL/GenBank/DDBJ whole genome shotgun (WGS) entry which is preliminary data.</text>
</comment>
<evidence type="ECO:0000256" key="2">
    <source>
        <dbReference type="ARBA" id="ARBA00008066"/>
    </source>
</evidence>
<comment type="subcellular location">
    <subcellularLocation>
        <location evidence="1">Membrane</location>
        <topology evidence="1">Multi-pass membrane protein</topology>
    </subcellularLocation>
</comment>
<feature type="transmembrane region" description="Helical" evidence="7">
    <location>
        <begin position="307"/>
        <end position="327"/>
    </location>
</feature>
<evidence type="ECO:0000256" key="7">
    <source>
        <dbReference type="SAM" id="Phobius"/>
    </source>
</evidence>
<sequence>MTQLLGVSQLEQARISQLSFVTAQENQTPDNTSTPRASILNSVSAQGIPDHAGDTPTRNSIRSFSAARHISYFSEDFSDESALRPSIHDSASSGQTATHIPSSSNTYSNGTEDIEAQSDKEEESTYTDITTPTSTTSPPPSSEIHFRSMTWLQCSALMIAETISLGILALPSVLATIGLIPGLLLILSMGILAWYSGIGTAVLITMISVGIRSPPSKPYTLWPRAHLSLREAFLSITNIVFAYAGHVAFFTFMSELREPDDFPKSLATLQIVEISLYLVSAIVIYVYAGSTVTSPALGSAGPVVSKIAFGVAIPTIVIAGVIFGHVASKYVFNKIFAGSPHINTRTKMSTMSWMGITLLLWIVAWVIAESIPVFNELLGLVSSLFASWFTV</sequence>
<dbReference type="InterPro" id="IPR013057">
    <property type="entry name" value="AA_transpt_TM"/>
</dbReference>
<feature type="transmembrane region" description="Helical" evidence="7">
    <location>
        <begin position="163"/>
        <end position="185"/>
    </location>
</feature>
<feature type="transmembrane region" description="Helical" evidence="7">
    <location>
        <begin position="192"/>
        <end position="212"/>
    </location>
</feature>
<feature type="transmembrane region" description="Helical" evidence="7">
    <location>
        <begin position="266"/>
        <end position="287"/>
    </location>
</feature>
<dbReference type="Pfam" id="PF01490">
    <property type="entry name" value="Aa_trans"/>
    <property type="match status" value="1"/>
</dbReference>
<dbReference type="PANTHER" id="PTHR22950">
    <property type="entry name" value="AMINO ACID TRANSPORTER"/>
    <property type="match status" value="1"/>
</dbReference>
<evidence type="ECO:0000256" key="5">
    <source>
        <dbReference type="ARBA" id="ARBA00023136"/>
    </source>
</evidence>
<evidence type="ECO:0000313" key="9">
    <source>
        <dbReference type="EMBL" id="KAJ8068310.1"/>
    </source>
</evidence>
<feature type="domain" description="Amino acid transporter transmembrane" evidence="8">
    <location>
        <begin position="215"/>
        <end position="390"/>
    </location>
</feature>
<evidence type="ECO:0000256" key="4">
    <source>
        <dbReference type="ARBA" id="ARBA00022989"/>
    </source>
</evidence>
<reference evidence="9" key="1">
    <citation type="submission" date="2022-11" db="EMBL/GenBank/DDBJ databases">
        <title>Genome Resource of Sclerotinia nivalis Strain SnTB1, a Plant Pathogen Isolated from American Ginseng.</title>
        <authorList>
            <person name="Fan S."/>
        </authorList>
    </citation>
    <scope>NUCLEOTIDE SEQUENCE</scope>
    <source>
        <strain evidence="9">SnTB1</strain>
    </source>
</reference>
<dbReference type="EMBL" id="JAPEIS010000003">
    <property type="protein sequence ID" value="KAJ8068310.1"/>
    <property type="molecule type" value="Genomic_DNA"/>
</dbReference>
<evidence type="ECO:0000313" key="10">
    <source>
        <dbReference type="Proteomes" id="UP001152300"/>
    </source>
</evidence>
<dbReference type="GO" id="GO:0015179">
    <property type="term" value="F:L-amino acid transmembrane transporter activity"/>
    <property type="evidence" value="ECO:0007669"/>
    <property type="project" value="TreeGrafter"/>
</dbReference>
<keyword evidence="4 7" id="KW-1133">Transmembrane helix</keyword>
<feature type="transmembrane region" description="Helical" evidence="7">
    <location>
        <begin position="348"/>
        <end position="367"/>
    </location>
</feature>
<keyword evidence="5 7" id="KW-0472">Membrane</keyword>
<dbReference type="PANTHER" id="PTHR22950:SF668">
    <property type="entry name" value="AMINO ACID TRANSPORTER (EUROFUNG)"/>
    <property type="match status" value="1"/>
</dbReference>
<evidence type="ECO:0000256" key="1">
    <source>
        <dbReference type="ARBA" id="ARBA00004141"/>
    </source>
</evidence>
<evidence type="ECO:0000256" key="6">
    <source>
        <dbReference type="SAM" id="MobiDB-lite"/>
    </source>
</evidence>
<gene>
    <name evidence="9" type="ORF">OCU04_003873</name>
</gene>
<keyword evidence="10" id="KW-1185">Reference proteome</keyword>
<dbReference type="Proteomes" id="UP001152300">
    <property type="component" value="Unassembled WGS sequence"/>
</dbReference>
<feature type="compositionally biased region" description="Polar residues" evidence="6">
    <location>
        <begin position="89"/>
        <end position="111"/>
    </location>
</feature>